<evidence type="ECO:0000256" key="2">
    <source>
        <dbReference type="ARBA" id="ARBA00022475"/>
    </source>
</evidence>
<dbReference type="Pfam" id="PF09594">
    <property type="entry name" value="GT87"/>
    <property type="match status" value="1"/>
</dbReference>
<evidence type="ECO:0000256" key="4">
    <source>
        <dbReference type="ARBA" id="ARBA00022692"/>
    </source>
</evidence>
<comment type="similarity">
    <text evidence="7">Belongs to the glycosyltransferase 87 family.</text>
</comment>
<feature type="transmembrane region" description="Helical" evidence="8">
    <location>
        <begin position="287"/>
        <end position="306"/>
    </location>
</feature>
<dbReference type="InterPro" id="IPR018584">
    <property type="entry name" value="GT87"/>
</dbReference>
<evidence type="ECO:0000313" key="10">
    <source>
        <dbReference type="Proteomes" id="UP001238805"/>
    </source>
</evidence>
<gene>
    <name evidence="9" type="ORF">QP029_13180</name>
</gene>
<protein>
    <submittedName>
        <fullName evidence="9">Glycosyltransferase 87 family protein</fullName>
    </submittedName>
</protein>
<feature type="transmembrane region" description="Helical" evidence="8">
    <location>
        <begin position="415"/>
        <end position="436"/>
    </location>
</feature>
<keyword evidence="3" id="KW-0808">Transferase</keyword>
<evidence type="ECO:0000256" key="5">
    <source>
        <dbReference type="ARBA" id="ARBA00022989"/>
    </source>
</evidence>
<dbReference type="Proteomes" id="UP001238805">
    <property type="component" value="Chromosome"/>
</dbReference>
<feature type="transmembrane region" description="Helical" evidence="8">
    <location>
        <begin position="163"/>
        <end position="184"/>
    </location>
</feature>
<keyword evidence="10" id="KW-1185">Reference proteome</keyword>
<evidence type="ECO:0000256" key="6">
    <source>
        <dbReference type="ARBA" id="ARBA00023136"/>
    </source>
</evidence>
<feature type="transmembrane region" description="Helical" evidence="8">
    <location>
        <begin position="255"/>
        <end position="275"/>
    </location>
</feature>
<reference evidence="9 10" key="1">
    <citation type="submission" date="2023-05" db="EMBL/GenBank/DDBJ databases">
        <title>Corynebacterium suedekumii sp. nov. and Corynebacterium breve sp. nov. isolated from raw cow's milk.</title>
        <authorList>
            <person name="Baer M.K."/>
            <person name="Mehl L."/>
            <person name="Hellmuth R."/>
            <person name="Marke G."/>
            <person name="Lipski A."/>
        </authorList>
    </citation>
    <scope>NUCLEOTIDE SEQUENCE [LARGE SCALE GENOMIC DNA]</scope>
    <source>
        <strain evidence="9 10">LM112</strain>
    </source>
</reference>
<dbReference type="RefSeq" id="WP_284874708.1">
    <property type="nucleotide sequence ID" value="NZ_CP126970.1"/>
</dbReference>
<sequence>MVTVIAVLLAVAAVLPWIIDEGPRWYYHIDFDVYRKGGEAFLAGDNLYTRDYEMLGINLPFTYPPLAAILFAPLAWIPFSIGALAMTLVTVAALWWCIVIVARHALPGRALTDHRVLATWILPVALVIEPVRETLSFGQVNVLLMAMVLVDTLTSRPWLPRGVFIGLAAAIKLTPAVFVLVFVVRRQWREAATTVASGVGFTLLAAVISPANSLTYWLDTLSDPSRIGGLSFTSNQSVRGVLTRFAEPDVETSSLPWLLLVVVSLAAIITALVLIDRAAARTGGSPTVGIVLVTSLVALLCSPVSWSHHWTWLALFAVFFAARAWQVAPGAYRRTAGVLAPGISFIALTGPHWLLPNRENREHDWSLWAQPVGNSYVLLAVLILVTALVMPRLMVTGDRRPADGATGSPGGAGRIWSWVPLVVLAPMLVTVPFYAFF</sequence>
<evidence type="ECO:0000256" key="7">
    <source>
        <dbReference type="ARBA" id="ARBA00024033"/>
    </source>
</evidence>
<name>A0ABY8VRD5_9CORY</name>
<feature type="transmembrane region" description="Helical" evidence="8">
    <location>
        <begin position="375"/>
        <end position="395"/>
    </location>
</feature>
<feature type="transmembrane region" description="Helical" evidence="8">
    <location>
        <begin position="191"/>
        <end position="211"/>
    </location>
</feature>
<proteinExistence type="inferred from homology"/>
<organism evidence="9 10">
    <name type="scientific">Corynebacterium suedekumii</name>
    <dbReference type="NCBI Taxonomy" id="3049801"/>
    <lineage>
        <taxon>Bacteria</taxon>
        <taxon>Bacillati</taxon>
        <taxon>Actinomycetota</taxon>
        <taxon>Actinomycetes</taxon>
        <taxon>Mycobacteriales</taxon>
        <taxon>Corynebacteriaceae</taxon>
        <taxon>Corynebacterium</taxon>
    </lineage>
</organism>
<keyword evidence="6 8" id="KW-0472">Membrane</keyword>
<keyword evidence="5 8" id="KW-1133">Transmembrane helix</keyword>
<evidence type="ECO:0000256" key="3">
    <source>
        <dbReference type="ARBA" id="ARBA00022679"/>
    </source>
</evidence>
<feature type="transmembrane region" description="Helical" evidence="8">
    <location>
        <begin position="75"/>
        <end position="102"/>
    </location>
</feature>
<evidence type="ECO:0000313" key="9">
    <source>
        <dbReference type="EMBL" id="WIM70115.1"/>
    </source>
</evidence>
<evidence type="ECO:0000256" key="8">
    <source>
        <dbReference type="SAM" id="Phobius"/>
    </source>
</evidence>
<evidence type="ECO:0000256" key="1">
    <source>
        <dbReference type="ARBA" id="ARBA00004651"/>
    </source>
</evidence>
<comment type="subcellular location">
    <subcellularLocation>
        <location evidence="1">Cell membrane</location>
        <topology evidence="1">Multi-pass membrane protein</topology>
    </subcellularLocation>
</comment>
<keyword evidence="2" id="KW-1003">Cell membrane</keyword>
<accession>A0ABY8VRD5</accession>
<feature type="transmembrane region" description="Helical" evidence="8">
    <location>
        <begin position="335"/>
        <end position="355"/>
    </location>
</feature>
<keyword evidence="4 8" id="KW-0812">Transmembrane</keyword>
<dbReference type="EMBL" id="CP126970">
    <property type="protein sequence ID" value="WIM70115.1"/>
    <property type="molecule type" value="Genomic_DNA"/>
</dbReference>